<dbReference type="Proteomes" id="UP000245942">
    <property type="component" value="Unassembled WGS sequence"/>
</dbReference>
<dbReference type="PANTHER" id="PTHR15350">
    <property type="entry name" value="COP9 SIGNALOSOME COMPLEX SUBUNIT 7/DENDRITIC CELL PROTEIN GA17"/>
    <property type="match status" value="1"/>
</dbReference>
<dbReference type="GO" id="GO:0033290">
    <property type="term" value="C:eukaryotic 48S preinitiation complex"/>
    <property type="evidence" value="ECO:0007669"/>
    <property type="project" value="UniProtKB-UniRule"/>
</dbReference>
<comment type="similarity">
    <text evidence="5">Belongs to the eIF-3 subunit M family.</text>
</comment>
<evidence type="ECO:0000259" key="6">
    <source>
        <dbReference type="PROSITE" id="PS50250"/>
    </source>
</evidence>
<keyword evidence="3 5" id="KW-0396">Initiation factor</keyword>
<proteinExistence type="inferred from homology"/>
<dbReference type="OrthoDB" id="10267031at2759"/>
<comment type="subcellular location">
    <subcellularLocation>
        <location evidence="5">Cytoplasm</location>
    </subcellularLocation>
</comment>
<dbReference type="GO" id="GO:0016282">
    <property type="term" value="C:eukaryotic 43S preinitiation complex"/>
    <property type="evidence" value="ECO:0007669"/>
    <property type="project" value="UniProtKB-UniRule"/>
</dbReference>
<dbReference type="InterPro" id="IPR045237">
    <property type="entry name" value="COPS7/eIF3m"/>
</dbReference>
<dbReference type="STRING" id="1684307.A0A316TZ76"/>
<dbReference type="InterPro" id="IPR040750">
    <property type="entry name" value="eIF3m_C_helix"/>
</dbReference>
<gene>
    <name evidence="7" type="ORF">BCV69DRAFT_285126</name>
</gene>
<reference evidence="7 8" key="1">
    <citation type="journal article" date="2018" name="Mol. Biol. Evol.">
        <title>Broad Genomic Sampling Reveals a Smut Pathogenic Ancestry of the Fungal Clade Ustilaginomycotina.</title>
        <authorList>
            <person name="Kijpornyongpan T."/>
            <person name="Mondo S.J."/>
            <person name="Barry K."/>
            <person name="Sandor L."/>
            <person name="Lee J."/>
            <person name="Lipzen A."/>
            <person name="Pangilinan J."/>
            <person name="LaButti K."/>
            <person name="Hainaut M."/>
            <person name="Henrissat B."/>
            <person name="Grigoriev I.V."/>
            <person name="Spatafora J.W."/>
            <person name="Aime M.C."/>
        </authorList>
    </citation>
    <scope>NUCLEOTIDE SEQUENCE [LARGE SCALE GENOMIC DNA]</scope>
    <source>
        <strain evidence="7 8">MCA 4718</strain>
    </source>
</reference>
<dbReference type="GeneID" id="37015019"/>
<dbReference type="GO" id="GO:0003743">
    <property type="term" value="F:translation initiation factor activity"/>
    <property type="evidence" value="ECO:0007669"/>
    <property type="project" value="UniProtKB-UniRule"/>
</dbReference>
<name>A0A316TZ76_9BASI</name>
<evidence type="ECO:0000256" key="5">
    <source>
        <dbReference type="HAMAP-Rule" id="MF_03012"/>
    </source>
</evidence>
<dbReference type="AlphaFoldDB" id="A0A316TZ76"/>
<keyword evidence="8" id="KW-1185">Reference proteome</keyword>
<protein>
    <recommendedName>
        <fullName evidence="5">Eukaryotic translation initiation factor 3 subunit M</fullName>
        <shortName evidence="5">eIF3m</shortName>
    </recommendedName>
</protein>
<evidence type="ECO:0000313" key="7">
    <source>
        <dbReference type="EMBL" id="PWN18496.1"/>
    </source>
</evidence>
<comment type="function">
    <text evidence="5">Component of the eukaryotic translation initiation factor 3 (eIF-3) complex, which is involved in protein synthesis of a specialized repertoire of mRNAs and, together with other initiation factors, stimulates binding of mRNA and methionyl-tRNAi to the 40S ribosome. The eIF-3 complex specifically targets and initiates translation of a subset of mRNAs involved in cell proliferation.</text>
</comment>
<dbReference type="InterPro" id="IPR000717">
    <property type="entry name" value="PCI_dom"/>
</dbReference>
<dbReference type="InterPro" id="IPR027528">
    <property type="entry name" value="eIF3m"/>
</dbReference>
<dbReference type="GO" id="GO:0071541">
    <property type="term" value="C:eukaryotic translation initiation factor 3 complex, eIF3m"/>
    <property type="evidence" value="ECO:0007669"/>
    <property type="project" value="UniProtKB-UniRule"/>
</dbReference>
<evidence type="ECO:0000256" key="1">
    <source>
        <dbReference type="ARBA" id="ARBA00008482"/>
    </source>
</evidence>
<dbReference type="SMART" id="SM00088">
    <property type="entry name" value="PINT"/>
    <property type="match status" value="1"/>
</dbReference>
<dbReference type="Pfam" id="PF01399">
    <property type="entry name" value="PCI"/>
    <property type="match status" value="1"/>
</dbReference>
<evidence type="ECO:0000256" key="4">
    <source>
        <dbReference type="ARBA" id="ARBA00022917"/>
    </source>
</evidence>
<dbReference type="GO" id="GO:0001732">
    <property type="term" value="P:formation of cytoplasmic translation initiation complex"/>
    <property type="evidence" value="ECO:0007669"/>
    <property type="project" value="UniProtKB-UniRule"/>
</dbReference>
<dbReference type="RefSeq" id="XP_025345656.1">
    <property type="nucleotide sequence ID" value="XM_025493285.1"/>
</dbReference>
<evidence type="ECO:0000256" key="2">
    <source>
        <dbReference type="ARBA" id="ARBA00022490"/>
    </source>
</evidence>
<feature type="domain" description="PCI" evidence="6">
    <location>
        <begin position="203"/>
        <end position="399"/>
    </location>
</feature>
<accession>A0A316TZ76</accession>
<dbReference type="PROSITE" id="PS50250">
    <property type="entry name" value="PCI"/>
    <property type="match status" value="1"/>
</dbReference>
<sequence>MSSIVLSDSSLADQALDIAALVSRSKPEAERSDYINSWSTRAAEAGEDQAKRDEVVQALAAEVKTLGDGTERELEGAHNLLSAMILSVADAETSQKLAEQHISAVISESGAASAASPAREMVKYRILSNIFNTLPSTSPLREKIFLSMLDLAASNDEVDLLSPALASLPTWLAQWSIPESQKAAALETVASKLESSGDNLTQKSYDFRLAHLTYLSTTPGAATSSEATKAAAEKTFATALSLPKIFEFDALLKLSAVESSLSSSSLFSLLKLLVQGSYQDWTKWIAEGSNASDLSRLQVDKSVVERKVRLLEVASLCSRAVEAAKSSSSSAVKTSSDESASAPSAPSSTAEVPYSQLSSAIDVPSSDVESWIIDVIRAGLISGKLSQVNQSLRVYRSTYRTFGREQWTLLEGRLQEWDRAIDGILATLGGATRGQVNGVQGSDAALVGA</sequence>
<comment type="similarity">
    <text evidence="1">Belongs to the CSN7/EIF3M family. CSN7 subfamily.</text>
</comment>
<dbReference type="EMBL" id="KZ819336">
    <property type="protein sequence ID" value="PWN18496.1"/>
    <property type="molecule type" value="Genomic_DNA"/>
</dbReference>
<organism evidence="7 8">
    <name type="scientific">Pseudomicrostroma glucosiphilum</name>
    <dbReference type="NCBI Taxonomy" id="1684307"/>
    <lineage>
        <taxon>Eukaryota</taxon>
        <taxon>Fungi</taxon>
        <taxon>Dikarya</taxon>
        <taxon>Basidiomycota</taxon>
        <taxon>Ustilaginomycotina</taxon>
        <taxon>Exobasidiomycetes</taxon>
        <taxon>Microstromatales</taxon>
        <taxon>Microstromatales incertae sedis</taxon>
        <taxon>Pseudomicrostroma</taxon>
    </lineage>
</organism>
<evidence type="ECO:0000256" key="3">
    <source>
        <dbReference type="ARBA" id="ARBA00022540"/>
    </source>
</evidence>
<dbReference type="Pfam" id="PF18005">
    <property type="entry name" value="eIF3m_C_helix"/>
    <property type="match status" value="1"/>
</dbReference>
<comment type="subunit">
    <text evidence="5">Component of the eukaryotic translation initiation factor 3 (eIF-3) complex.</text>
</comment>
<dbReference type="HAMAP" id="MF_03012">
    <property type="entry name" value="eIF3m"/>
    <property type="match status" value="1"/>
</dbReference>
<dbReference type="PANTHER" id="PTHR15350:SF2">
    <property type="entry name" value="EUKARYOTIC TRANSLATION INITIATION FACTOR 3 SUBUNIT M"/>
    <property type="match status" value="1"/>
</dbReference>
<evidence type="ECO:0000313" key="8">
    <source>
        <dbReference type="Proteomes" id="UP000245942"/>
    </source>
</evidence>
<keyword evidence="4 5" id="KW-0648">Protein biosynthesis</keyword>
<keyword evidence="2 5" id="KW-0963">Cytoplasm</keyword>